<reference evidence="2" key="1">
    <citation type="submission" date="2020-10" db="EMBL/GenBank/DDBJ databases">
        <title>Phylogeny of dyella-like bacteria.</title>
        <authorList>
            <person name="Fu J."/>
        </authorList>
    </citation>
    <scope>NUCLEOTIDE SEQUENCE</scope>
    <source>
        <strain evidence="2">DHON07</strain>
    </source>
</reference>
<feature type="signal peptide" evidence="1">
    <location>
        <begin position="1"/>
        <end position="28"/>
    </location>
</feature>
<dbReference type="RefSeq" id="WP_204631135.1">
    <property type="nucleotide sequence ID" value="NZ_BSOC01000003.1"/>
</dbReference>
<evidence type="ECO:0000256" key="1">
    <source>
        <dbReference type="SAM" id="SignalP"/>
    </source>
</evidence>
<evidence type="ECO:0000313" key="3">
    <source>
        <dbReference type="Proteomes" id="UP001430193"/>
    </source>
</evidence>
<dbReference type="Proteomes" id="UP001430193">
    <property type="component" value="Unassembled WGS sequence"/>
</dbReference>
<keyword evidence="1" id="KW-0732">Signal</keyword>
<accession>A0ABS2KEZ2</accession>
<evidence type="ECO:0000313" key="2">
    <source>
        <dbReference type="EMBL" id="MBM7129514.1"/>
    </source>
</evidence>
<gene>
    <name evidence="2" type="ORF">ISS99_08260</name>
</gene>
<protein>
    <submittedName>
        <fullName evidence="2">Uncharacterized protein</fullName>
    </submittedName>
</protein>
<sequence length="198" mass="21359">MSIATQVAKVRRCWLLVLTLGTCSLVGANRQAAAADTQAPSIAGTYEIWICRGLCASADSSNVLVKGHVVLFDKTLDRSTVSRLDSSYSPSAPGARPNACYALTRMSQRGYHGYAGLSPFGITDWRYLDSLVTLELFRSPDAGYGVTVKPTPNGLFGEGDSWNAVEAASGQPDNQIIVARRIGEADVRRCEAWASRKR</sequence>
<feature type="chain" id="PRO_5045603584" evidence="1">
    <location>
        <begin position="29"/>
        <end position="198"/>
    </location>
</feature>
<comment type="caution">
    <text evidence="2">The sequence shown here is derived from an EMBL/GenBank/DDBJ whole genome shotgun (WGS) entry which is preliminary data.</text>
</comment>
<name>A0ABS2KEZ2_9GAMM</name>
<organism evidence="2 3">
    <name type="scientific">Dyella mobilis</name>
    <dbReference type="NCBI Taxonomy" id="1849582"/>
    <lineage>
        <taxon>Bacteria</taxon>
        <taxon>Pseudomonadati</taxon>
        <taxon>Pseudomonadota</taxon>
        <taxon>Gammaproteobacteria</taxon>
        <taxon>Lysobacterales</taxon>
        <taxon>Rhodanobacteraceae</taxon>
        <taxon>Dyella</taxon>
    </lineage>
</organism>
<proteinExistence type="predicted"/>
<dbReference type="EMBL" id="JADIKF010000038">
    <property type="protein sequence ID" value="MBM7129514.1"/>
    <property type="molecule type" value="Genomic_DNA"/>
</dbReference>
<keyword evidence="3" id="KW-1185">Reference proteome</keyword>